<dbReference type="GO" id="GO:0016787">
    <property type="term" value="F:hydrolase activity"/>
    <property type="evidence" value="ECO:0007669"/>
    <property type="project" value="InterPro"/>
</dbReference>
<evidence type="ECO:0000313" key="2">
    <source>
        <dbReference type="EMBL" id="OKL61526.1"/>
    </source>
</evidence>
<keyword evidence="3" id="KW-1185">Reference proteome</keyword>
<dbReference type="EMBL" id="LFMY01000004">
    <property type="protein sequence ID" value="OKL61526.1"/>
    <property type="molecule type" value="Genomic_DNA"/>
</dbReference>
<gene>
    <name evidence="2" type="ORF">UA08_03510</name>
</gene>
<dbReference type="InterPro" id="IPR013094">
    <property type="entry name" value="AB_hydrolase_3"/>
</dbReference>
<dbReference type="AlphaFoldDB" id="A0A225B2N5"/>
<proteinExistence type="predicted"/>
<accession>A0A225B2N5</accession>
<dbReference type="PANTHER" id="PTHR23024">
    <property type="entry name" value="ARYLACETAMIDE DEACETYLASE"/>
    <property type="match status" value="1"/>
</dbReference>
<dbReference type="RefSeq" id="XP_020121647.1">
    <property type="nucleotide sequence ID" value="XM_020265818.1"/>
</dbReference>
<sequence length="350" mass="39103">MSDQDHFRCDPDWEEFARKNDIPLPPHDIQPSSEPIEPIEVDIAAARAGQASVDFEWAAAHPLEAVGYVARSTIIKVRDGTNISVKISYPGFARRVKDTALPVLFATHGGGWIQGSHTSEEAWLLQPLYEHLDLVIVSVEFRLAPEHRYPIWIEDSWDVLERLLFSSAQESVFSNLEVKLDLQKVILAGSSSGAGIAAALSQMCRDRMIPISGIVLNVPVLCDYRHFPTKYANKGHPSSYTQYANTFMGSGFMVWVWNLIHPSPTTGTDPRASPLLGDCINLPRHLIFVAGQDPVRDEGIAYATKLEDSGVPVEIHIYKGVPHNFSHFPELKATIKFWVDLRAALEKWLE</sequence>
<comment type="caution">
    <text evidence="2">The sequence shown here is derived from an EMBL/GenBank/DDBJ whole genome shotgun (WGS) entry which is preliminary data.</text>
</comment>
<organism evidence="2 3">
    <name type="scientific">Talaromyces atroroseus</name>
    <dbReference type="NCBI Taxonomy" id="1441469"/>
    <lineage>
        <taxon>Eukaryota</taxon>
        <taxon>Fungi</taxon>
        <taxon>Dikarya</taxon>
        <taxon>Ascomycota</taxon>
        <taxon>Pezizomycotina</taxon>
        <taxon>Eurotiomycetes</taxon>
        <taxon>Eurotiomycetidae</taxon>
        <taxon>Eurotiales</taxon>
        <taxon>Trichocomaceae</taxon>
        <taxon>Talaromyces</taxon>
        <taxon>Talaromyces sect. Trachyspermi</taxon>
    </lineage>
</organism>
<dbReference type="PANTHER" id="PTHR23024:SF24">
    <property type="entry name" value="ALPHA_BETA HYDROLASE FOLD-3 DOMAIN-CONTAINING PROTEIN"/>
    <property type="match status" value="1"/>
</dbReference>
<dbReference type="OrthoDB" id="408631at2759"/>
<dbReference type="Pfam" id="PF07859">
    <property type="entry name" value="Abhydrolase_3"/>
    <property type="match status" value="1"/>
</dbReference>
<feature type="domain" description="Alpha/beta hydrolase fold-3" evidence="1">
    <location>
        <begin position="105"/>
        <end position="325"/>
    </location>
</feature>
<dbReference type="InterPro" id="IPR050466">
    <property type="entry name" value="Carboxylest/Gibb_receptor"/>
</dbReference>
<reference evidence="2 3" key="1">
    <citation type="submission" date="2015-06" db="EMBL/GenBank/DDBJ databases">
        <title>Talaromyces atroroseus IBT 11181 draft genome.</title>
        <authorList>
            <person name="Rasmussen K.B."/>
            <person name="Rasmussen S."/>
            <person name="Petersen B."/>
            <person name="Sicheritz-Ponten T."/>
            <person name="Mortensen U.H."/>
            <person name="Thrane U."/>
        </authorList>
    </citation>
    <scope>NUCLEOTIDE SEQUENCE [LARGE SCALE GENOMIC DNA]</scope>
    <source>
        <strain evidence="2 3">IBT 11181</strain>
    </source>
</reference>
<dbReference type="GeneID" id="31003265"/>
<dbReference type="Gene3D" id="3.40.50.1820">
    <property type="entry name" value="alpha/beta hydrolase"/>
    <property type="match status" value="1"/>
</dbReference>
<evidence type="ECO:0000259" key="1">
    <source>
        <dbReference type="Pfam" id="PF07859"/>
    </source>
</evidence>
<dbReference type="InterPro" id="IPR029058">
    <property type="entry name" value="AB_hydrolase_fold"/>
</dbReference>
<dbReference type="Proteomes" id="UP000214365">
    <property type="component" value="Unassembled WGS sequence"/>
</dbReference>
<evidence type="ECO:0000313" key="3">
    <source>
        <dbReference type="Proteomes" id="UP000214365"/>
    </source>
</evidence>
<name>A0A225B2N5_TALAT</name>
<dbReference type="STRING" id="1441469.A0A225B2N5"/>
<protein>
    <recommendedName>
        <fullName evidence="1">Alpha/beta hydrolase fold-3 domain-containing protein</fullName>
    </recommendedName>
</protein>
<dbReference type="SUPFAM" id="SSF53474">
    <property type="entry name" value="alpha/beta-Hydrolases"/>
    <property type="match status" value="1"/>
</dbReference>